<sequence length="148" mass="16390">MPLVQAILPAASKRLITIQTTAPLVDAAKLLSTMNISLIVVCNLEGFMSGVVTKSDVVRQISVCEGCSCKTMVSEVMSGNVVTCHPDQDLYDIWLLMKNRKLKQIPVSSQDARPLGLLYANEALEVLLKEEEYEKLLLRDYVMGVGYR</sequence>
<dbReference type="Pfam" id="PF00571">
    <property type="entry name" value="CBS"/>
    <property type="match status" value="2"/>
</dbReference>
<dbReference type="Proteomes" id="UP000294692">
    <property type="component" value="Unassembled WGS sequence"/>
</dbReference>
<dbReference type="InterPro" id="IPR046342">
    <property type="entry name" value="CBS_dom_sf"/>
</dbReference>
<reference evidence="4 5" key="1">
    <citation type="submission" date="2019-03" db="EMBL/GenBank/DDBJ databases">
        <title>Genomic Encyclopedia of Type Strains, Phase IV (KMG-IV): sequencing the most valuable type-strain genomes for metagenomic binning, comparative biology and taxonomic classification.</title>
        <authorList>
            <person name="Goeker M."/>
        </authorList>
    </citation>
    <scope>NUCLEOTIDE SEQUENCE [LARGE SCALE GENOMIC DNA]</scope>
    <source>
        <strain evidence="4 5">DSM 100048</strain>
    </source>
</reference>
<dbReference type="AlphaFoldDB" id="A0A4R3VFB5"/>
<evidence type="ECO:0000256" key="2">
    <source>
        <dbReference type="PROSITE-ProRule" id="PRU00703"/>
    </source>
</evidence>
<name>A0A4R3VFB5_9BURK</name>
<evidence type="ECO:0000313" key="4">
    <source>
        <dbReference type="EMBL" id="TCV01495.1"/>
    </source>
</evidence>
<dbReference type="PANTHER" id="PTHR43080:SF2">
    <property type="entry name" value="CBS DOMAIN-CONTAINING PROTEIN"/>
    <property type="match status" value="1"/>
</dbReference>
<feature type="domain" description="CBS" evidence="3">
    <location>
        <begin position="77"/>
        <end position="134"/>
    </location>
</feature>
<evidence type="ECO:0000256" key="1">
    <source>
        <dbReference type="ARBA" id="ARBA00023122"/>
    </source>
</evidence>
<dbReference type="PANTHER" id="PTHR43080">
    <property type="entry name" value="CBS DOMAIN-CONTAINING PROTEIN CBSX3, MITOCHONDRIAL"/>
    <property type="match status" value="1"/>
</dbReference>
<evidence type="ECO:0000313" key="5">
    <source>
        <dbReference type="Proteomes" id="UP000294692"/>
    </source>
</evidence>
<protein>
    <submittedName>
        <fullName evidence="4">CBS domain protein</fullName>
    </submittedName>
</protein>
<dbReference type="InterPro" id="IPR000644">
    <property type="entry name" value="CBS_dom"/>
</dbReference>
<keyword evidence="5" id="KW-1185">Reference proteome</keyword>
<organism evidence="4 5">
    <name type="scientific">Paracandidimonas soli</name>
    <dbReference type="NCBI Taxonomy" id="1917182"/>
    <lineage>
        <taxon>Bacteria</taxon>
        <taxon>Pseudomonadati</taxon>
        <taxon>Pseudomonadota</taxon>
        <taxon>Betaproteobacteria</taxon>
        <taxon>Burkholderiales</taxon>
        <taxon>Alcaligenaceae</taxon>
        <taxon>Paracandidimonas</taxon>
    </lineage>
</organism>
<dbReference type="PROSITE" id="PS51371">
    <property type="entry name" value="CBS"/>
    <property type="match status" value="2"/>
</dbReference>
<comment type="caution">
    <text evidence="4">The sequence shown here is derived from an EMBL/GenBank/DDBJ whole genome shotgun (WGS) entry which is preliminary data.</text>
</comment>
<dbReference type="EMBL" id="SMBX01000002">
    <property type="protein sequence ID" value="TCV01495.1"/>
    <property type="molecule type" value="Genomic_DNA"/>
</dbReference>
<accession>A0A4R3VFB5</accession>
<dbReference type="SMART" id="SM00116">
    <property type="entry name" value="CBS"/>
    <property type="match status" value="2"/>
</dbReference>
<dbReference type="Gene3D" id="3.10.580.10">
    <property type="entry name" value="CBS-domain"/>
    <property type="match status" value="1"/>
</dbReference>
<gene>
    <name evidence="4" type="ORF">EV686_102207</name>
</gene>
<dbReference type="SUPFAM" id="SSF54631">
    <property type="entry name" value="CBS-domain pair"/>
    <property type="match status" value="1"/>
</dbReference>
<keyword evidence="1 2" id="KW-0129">CBS domain</keyword>
<dbReference type="RefSeq" id="WP_243650744.1">
    <property type="nucleotide sequence ID" value="NZ_JBEBWM010000133.1"/>
</dbReference>
<dbReference type="InterPro" id="IPR051257">
    <property type="entry name" value="Diverse_CBS-Domain"/>
</dbReference>
<proteinExistence type="predicted"/>
<evidence type="ECO:0000259" key="3">
    <source>
        <dbReference type="PROSITE" id="PS51371"/>
    </source>
</evidence>
<feature type="domain" description="CBS" evidence="3">
    <location>
        <begin position="11"/>
        <end position="71"/>
    </location>
</feature>